<dbReference type="Proteomes" id="UP000188532">
    <property type="component" value="Unassembled WGS sequence"/>
</dbReference>
<gene>
    <name evidence="2" type="ORF">BZL29_4364</name>
    <name evidence="1" type="ORF">BZL30_6335</name>
</gene>
<protein>
    <submittedName>
        <fullName evidence="1">Uncharacterized protein</fullName>
    </submittedName>
</protein>
<proteinExistence type="predicted"/>
<accession>A0A1V3WTP8</accession>
<organism evidence="1 4">
    <name type="scientific">Mycobacterium kansasii</name>
    <dbReference type="NCBI Taxonomy" id="1768"/>
    <lineage>
        <taxon>Bacteria</taxon>
        <taxon>Bacillati</taxon>
        <taxon>Actinomycetota</taxon>
        <taxon>Actinomycetes</taxon>
        <taxon>Mycobacteriales</taxon>
        <taxon>Mycobacteriaceae</taxon>
        <taxon>Mycobacterium</taxon>
    </lineage>
</organism>
<evidence type="ECO:0000313" key="2">
    <source>
        <dbReference type="EMBL" id="OOK75100.1"/>
    </source>
</evidence>
<evidence type="ECO:0000313" key="1">
    <source>
        <dbReference type="EMBL" id="OOK70300.1"/>
    </source>
</evidence>
<dbReference type="EMBL" id="MVBM01000006">
    <property type="protein sequence ID" value="OOK70300.1"/>
    <property type="molecule type" value="Genomic_DNA"/>
</dbReference>
<dbReference type="Proteomes" id="UP000189229">
    <property type="component" value="Unassembled WGS sequence"/>
</dbReference>
<dbReference type="AlphaFoldDB" id="A0A1V3WTP8"/>
<reference evidence="3 4" key="1">
    <citation type="submission" date="2017-02" db="EMBL/GenBank/DDBJ databases">
        <title>Complete genome sequences of Mycobacterium kansasii strains isolated from rhesus macaques.</title>
        <authorList>
            <person name="Panda A."/>
            <person name="Nagaraj S."/>
            <person name="Zhao X."/>
            <person name="Tettelin H."/>
            <person name="Detolla L.J."/>
        </authorList>
    </citation>
    <scope>NUCLEOTIDE SEQUENCE [LARGE SCALE GENOMIC DNA]</scope>
    <source>
        <strain evidence="2 3">11-3469</strain>
        <strain evidence="1 4">11-3813</strain>
    </source>
</reference>
<comment type="caution">
    <text evidence="1">The sequence shown here is derived from an EMBL/GenBank/DDBJ whole genome shotgun (WGS) entry which is preliminary data.</text>
</comment>
<name>A0A1V3WTP8_MYCKA</name>
<evidence type="ECO:0000313" key="4">
    <source>
        <dbReference type="Proteomes" id="UP000189229"/>
    </source>
</evidence>
<dbReference type="EMBL" id="MVBN01000004">
    <property type="protein sequence ID" value="OOK75100.1"/>
    <property type="molecule type" value="Genomic_DNA"/>
</dbReference>
<evidence type="ECO:0000313" key="3">
    <source>
        <dbReference type="Proteomes" id="UP000188532"/>
    </source>
</evidence>
<sequence>MATDYTNLACTADISATAVASLLAYPVAPACTVLAVAWVRAVDAAAARSTAAWAPPTATAVG</sequence>